<protein>
    <recommendedName>
        <fullName evidence="3">peptidylprolyl isomerase</fullName>
        <ecNumber evidence="3">5.2.1.8</ecNumber>
    </recommendedName>
</protein>
<evidence type="ECO:0000256" key="2">
    <source>
        <dbReference type="ARBA" id="ARBA00007656"/>
    </source>
</evidence>
<evidence type="ECO:0000256" key="3">
    <source>
        <dbReference type="ARBA" id="ARBA00013194"/>
    </source>
</evidence>
<keyword evidence="5 8" id="KW-0413">Isomerase</keyword>
<dbReference type="PANTHER" id="PTHR47245">
    <property type="entry name" value="PEPTIDYLPROLYL ISOMERASE"/>
    <property type="match status" value="1"/>
</dbReference>
<evidence type="ECO:0000256" key="6">
    <source>
        <dbReference type="SAM" id="SignalP"/>
    </source>
</evidence>
<evidence type="ECO:0000256" key="4">
    <source>
        <dbReference type="ARBA" id="ARBA00023110"/>
    </source>
</evidence>
<dbReference type="InterPro" id="IPR050245">
    <property type="entry name" value="PrsA_foldase"/>
</dbReference>
<dbReference type="EC" id="5.2.1.8" evidence="3"/>
<dbReference type="SUPFAM" id="SSF54534">
    <property type="entry name" value="FKBP-like"/>
    <property type="match status" value="1"/>
</dbReference>
<dbReference type="EMBL" id="JACNFK010000039">
    <property type="protein sequence ID" value="MBC8520360.1"/>
    <property type="molecule type" value="Genomic_DNA"/>
</dbReference>
<gene>
    <name evidence="8" type="ORF">H8D24_08170</name>
</gene>
<evidence type="ECO:0000313" key="9">
    <source>
        <dbReference type="Proteomes" id="UP000654401"/>
    </source>
</evidence>
<keyword evidence="4 5" id="KW-0697">Rotamase</keyword>
<name>A0A8J6PFG2_9GAMM</name>
<dbReference type="InterPro" id="IPR046357">
    <property type="entry name" value="PPIase_dom_sf"/>
</dbReference>
<organism evidence="8 9">
    <name type="scientific">Candidatus Thiopontia autotrophica</name>
    <dbReference type="NCBI Taxonomy" id="2841688"/>
    <lineage>
        <taxon>Bacteria</taxon>
        <taxon>Pseudomonadati</taxon>
        <taxon>Pseudomonadota</taxon>
        <taxon>Gammaproteobacteria</taxon>
        <taxon>Candidatus Thiopontia</taxon>
    </lineage>
</organism>
<feature type="domain" description="PpiC" evidence="7">
    <location>
        <begin position="284"/>
        <end position="374"/>
    </location>
</feature>
<dbReference type="InterPro" id="IPR027304">
    <property type="entry name" value="Trigger_fact/SurA_dom_sf"/>
</dbReference>
<feature type="chain" id="PRO_5035248206" description="peptidylprolyl isomerase" evidence="6">
    <location>
        <begin position="24"/>
        <end position="426"/>
    </location>
</feature>
<dbReference type="Gene3D" id="3.10.50.40">
    <property type="match status" value="1"/>
</dbReference>
<dbReference type="AlphaFoldDB" id="A0A8J6PFG2"/>
<proteinExistence type="inferred from homology"/>
<sequence>MLKWIQLALLAGLSLGVSNIALSKGEATPLISVEGYTITDYDIERVIVSSPLADQYPTLNEKDQAAMRGAILMRLVNMQLLYLEAINQEMDRDPAFIADREAFIKGITYKLYMDRLRASIKIPDKVMSALLSRLKGNSGALDASIAQYKSQQYKLVRSLALKKIREQLHLSVHEERITPAITPKTILAEADNYIVSFSDLGVELEGKDDFHAATIEERLYQKLEIDLVNMVSGDISDGLKNTIDAFSRERLPAMLLMKKENEWAPDRVAARAYFEQHRELGFIPEQRMISQIVLDSREKAEATRKRILAGESFFRMAKLHSIDPYGRKNAGQMGWLTKGKAMPAIEQVLENMKEEEISEIAETEKGFHLILLQEIKPSIQHEYEEVYDRVRQAITDEYLPPFVRSLQHKYKIEFADPVAEIPVERP</sequence>
<evidence type="ECO:0000256" key="5">
    <source>
        <dbReference type="PROSITE-ProRule" id="PRU00278"/>
    </source>
</evidence>
<evidence type="ECO:0000259" key="7">
    <source>
        <dbReference type="PROSITE" id="PS50198"/>
    </source>
</evidence>
<feature type="signal peptide" evidence="6">
    <location>
        <begin position="1"/>
        <end position="23"/>
    </location>
</feature>
<comment type="similarity">
    <text evidence="2">Belongs to the PpiC/parvulin rotamase family.</text>
</comment>
<dbReference type="InterPro" id="IPR000297">
    <property type="entry name" value="PPIase_PpiC"/>
</dbReference>
<dbReference type="GO" id="GO:0003755">
    <property type="term" value="F:peptidyl-prolyl cis-trans isomerase activity"/>
    <property type="evidence" value="ECO:0007669"/>
    <property type="project" value="UniProtKB-KW"/>
</dbReference>
<keyword evidence="6" id="KW-0732">Signal</keyword>
<dbReference type="PROSITE" id="PS50198">
    <property type="entry name" value="PPIC_PPIASE_2"/>
    <property type="match status" value="1"/>
</dbReference>
<dbReference type="Pfam" id="PF00639">
    <property type="entry name" value="Rotamase"/>
    <property type="match status" value="1"/>
</dbReference>
<comment type="catalytic activity">
    <reaction evidence="1">
        <text>[protein]-peptidylproline (omega=180) = [protein]-peptidylproline (omega=0)</text>
        <dbReference type="Rhea" id="RHEA:16237"/>
        <dbReference type="Rhea" id="RHEA-COMP:10747"/>
        <dbReference type="Rhea" id="RHEA-COMP:10748"/>
        <dbReference type="ChEBI" id="CHEBI:83833"/>
        <dbReference type="ChEBI" id="CHEBI:83834"/>
        <dbReference type="EC" id="5.2.1.8"/>
    </reaction>
</comment>
<accession>A0A8J6PFG2</accession>
<reference evidence="8 9" key="1">
    <citation type="submission" date="2020-08" db="EMBL/GenBank/DDBJ databases">
        <title>Bridging the membrane lipid divide: bacteria of the FCB group superphylum have the potential to synthesize archaeal ether lipids.</title>
        <authorList>
            <person name="Villanueva L."/>
            <person name="Von Meijenfeldt F.A.B."/>
            <person name="Westbye A.B."/>
            <person name="Yadav S."/>
            <person name="Hopmans E.C."/>
            <person name="Dutilh B.E."/>
            <person name="Sinninghe Damste J.S."/>
        </authorList>
    </citation>
    <scope>NUCLEOTIDE SEQUENCE [LARGE SCALE GENOMIC DNA]</scope>
    <source>
        <strain evidence="8">NIOZ-UU100</strain>
    </source>
</reference>
<dbReference type="PANTHER" id="PTHR47245:SF2">
    <property type="entry name" value="PEPTIDYL-PROLYL CIS-TRANS ISOMERASE HP_0175-RELATED"/>
    <property type="match status" value="1"/>
</dbReference>
<evidence type="ECO:0000313" key="8">
    <source>
        <dbReference type="EMBL" id="MBC8520360.1"/>
    </source>
</evidence>
<dbReference type="Proteomes" id="UP000654401">
    <property type="component" value="Unassembled WGS sequence"/>
</dbReference>
<comment type="caution">
    <text evidence="8">The sequence shown here is derived from an EMBL/GenBank/DDBJ whole genome shotgun (WGS) entry which is preliminary data.</text>
</comment>
<dbReference type="SUPFAM" id="SSF109998">
    <property type="entry name" value="Triger factor/SurA peptide-binding domain-like"/>
    <property type="match status" value="1"/>
</dbReference>
<evidence type="ECO:0000256" key="1">
    <source>
        <dbReference type="ARBA" id="ARBA00000971"/>
    </source>
</evidence>